<proteinExistence type="predicted"/>
<dbReference type="RefSeq" id="WP_311598092.1">
    <property type="nucleotide sequence ID" value="NZ_JAVRFG010000010.1"/>
</dbReference>
<evidence type="ECO:0000313" key="3">
    <source>
        <dbReference type="Proteomes" id="UP001180556"/>
    </source>
</evidence>
<sequence length="155" mass="16549">MTPGAADRGEGQRPVRRVCELCGAVLPVGPADGRPRTFCGETCRQTAHRRRLCAPPTAPRPVDRPMARPVVPTGLAGGRRFVPPLRGPSKEAVAELARSVREHAHDLVRRLPSADDEEALRRVAQLREQLDGLTAAVIGRACGTPGAGRPPAPRP</sequence>
<comment type="caution">
    <text evidence="2">The sequence shown here is derived from an EMBL/GenBank/DDBJ whole genome shotgun (WGS) entry which is preliminary data.</text>
</comment>
<gene>
    <name evidence="2" type="ORF">RM717_09480</name>
</gene>
<accession>A0ABU2W0R7</accession>
<evidence type="ECO:0000313" key="2">
    <source>
        <dbReference type="EMBL" id="MDT0490737.1"/>
    </source>
</evidence>
<evidence type="ECO:0000256" key="1">
    <source>
        <dbReference type="SAM" id="MobiDB-lite"/>
    </source>
</evidence>
<organism evidence="2 3">
    <name type="scientific">Streptomyces stephensoniae</name>
    <dbReference type="NCBI Taxonomy" id="3375367"/>
    <lineage>
        <taxon>Bacteria</taxon>
        <taxon>Bacillati</taxon>
        <taxon>Actinomycetota</taxon>
        <taxon>Actinomycetes</taxon>
        <taxon>Kitasatosporales</taxon>
        <taxon>Streptomycetaceae</taxon>
        <taxon>Streptomyces</taxon>
    </lineage>
</organism>
<reference evidence="3" key="1">
    <citation type="submission" date="2023-07" db="EMBL/GenBank/DDBJ databases">
        <title>30 novel species of actinomycetes from the DSMZ collection.</title>
        <authorList>
            <person name="Nouioui I."/>
        </authorList>
    </citation>
    <scope>NUCLEOTIDE SEQUENCE [LARGE SCALE GENOMIC DNA]</scope>
    <source>
        <strain evidence="3">DSM 40932</strain>
    </source>
</reference>
<keyword evidence="3" id="KW-1185">Reference proteome</keyword>
<dbReference type="EMBL" id="JAVRFG010000010">
    <property type="protein sequence ID" value="MDT0490737.1"/>
    <property type="molecule type" value="Genomic_DNA"/>
</dbReference>
<feature type="region of interest" description="Disordered" evidence="1">
    <location>
        <begin position="54"/>
        <end position="87"/>
    </location>
</feature>
<dbReference type="Proteomes" id="UP001180556">
    <property type="component" value="Unassembled WGS sequence"/>
</dbReference>
<name>A0ABU2W0R7_9ACTN</name>
<protein>
    <submittedName>
        <fullName evidence="2">Uncharacterized protein</fullName>
    </submittedName>
</protein>